<accession>A0ABS1L4J4</accession>
<dbReference type="PANTHER" id="PTHR32309:SF31">
    <property type="entry name" value="CAPSULAR EXOPOLYSACCHARIDE FAMILY"/>
    <property type="match status" value="1"/>
</dbReference>
<protein>
    <recommendedName>
        <fullName evidence="3">Tyrosine-protein kinase G-rich domain-containing protein</fullName>
    </recommendedName>
</protein>
<evidence type="ECO:0000256" key="1">
    <source>
        <dbReference type="SAM" id="Coils"/>
    </source>
</evidence>
<dbReference type="PANTHER" id="PTHR32309">
    <property type="entry name" value="TYROSINE-PROTEIN KINASE"/>
    <property type="match status" value="1"/>
</dbReference>
<evidence type="ECO:0000313" key="4">
    <source>
        <dbReference type="EMBL" id="MBL0745837.1"/>
    </source>
</evidence>
<sequence>MEENFRILKPYVRGFPLIVLAMALAVLAANKYLGYVTPLYESTVKLKLADVNEGVPSSNLFKDLDVFANANKIAGEIELMKSSVMIGKVLDSLDFDLEIYRIGSVRKVELYHESPFLIHCHFTDARLFDKTIGLTVHSAQAYTLAVPGEPKAFAGTFGKPLALPGGDVLLELNAPLLAQRASLSIVDRYAFEVMSREKLYTKIIKNLDVVSIDKDVPVIRINFKSPIPEKAARLVNQMARSYVNDYIDTKYKAARTTVMFLEERIADIARRLAQSENTIQKYRDNRDIVNIHQETETDLRKISQLKIQQTNLKMNLDAIEALNAYIADGKQNFLDLAPNFEAFTDLLSTEIIKKLKQLQSDKKDLLLVFTPEDERVKVVDMKMKDLTSYLVESIDNTYKNIRVKYDRLTTDIAEAEKVFIGVPEKEKMLTILNREFEIYQRSYNFLNEKKIEAEIAQAARIAFHRIISPALPSHVPVSPNRPIIIIVSALAGMFGAIALIFVVHMAKAKVNDVHNIERNSPIEIALLTPFLEKPAGLREHFLREAIQLELKGVAMPKTILVLTSGDRREGRSFHAWHLAQAFAAQGRSVLLVDVGDRLAAQCTETTGEGVRNTTCGGVHGLSLSDPKYSAYTKASLRQHLEQHAAAFDLVVVNNEPLKGETRALLLMSVADANLFVLDSRRTPQSQILNVSLLQKEFSLPNMWFILNRCGYNPNVLRQLIAFVRAQITNYRSR</sequence>
<dbReference type="InterPro" id="IPR050445">
    <property type="entry name" value="Bact_polysacc_biosynth/exp"/>
</dbReference>
<organism evidence="4 5">
    <name type="scientific">Chryseolinea lacunae</name>
    <dbReference type="NCBI Taxonomy" id="2801331"/>
    <lineage>
        <taxon>Bacteria</taxon>
        <taxon>Pseudomonadati</taxon>
        <taxon>Bacteroidota</taxon>
        <taxon>Cytophagia</taxon>
        <taxon>Cytophagales</taxon>
        <taxon>Fulvivirgaceae</taxon>
        <taxon>Chryseolinea</taxon>
    </lineage>
</organism>
<dbReference type="Pfam" id="PF13807">
    <property type="entry name" value="GNVR"/>
    <property type="match status" value="1"/>
</dbReference>
<name>A0ABS1L4J4_9BACT</name>
<feature type="transmembrane region" description="Helical" evidence="2">
    <location>
        <begin position="483"/>
        <end position="503"/>
    </location>
</feature>
<feature type="transmembrane region" description="Helical" evidence="2">
    <location>
        <begin position="12"/>
        <end position="33"/>
    </location>
</feature>
<keyword evidence="2" id="KW-0812">Transmembrane</keyword>
<feature type="domain" description="Tyrosine-protein kinase G-rich" evidence="3">
    <location>
        <begin position="431"/>
        <end position="502"/>
    </location>
</feature>
<dbReference type="SUPFAM" id="SSF52540">
    <property type="entry name" value="P-loop containing nucleoside triphosphate hydrolases"/>
    <property type="match status" value="1"/>
</dbReference>
<proteinExistence type="predicted"/>
<dbReference type="InterPro" id="IPR032807">
    <property type="entry name" value="GNVR"/>
</dbReference>
<keyword evidence="2" id="KW-0472">Membrane</keyword>
<evidence type="ECO:0000256" key="2">
    <source>
        <dbReference type="SAM" id="Phobius"/>
    </source>
</evidence>
<reference evidence="4 5" key="1">
    <citation type="submission" date="2021-01" db="EMBL/GenBank/DDBJ databases">
        <title>Chryseolinea sp. Jin1 Genome sequencing and assembly.</title>
        <authorList>
            <person name="Kim I."/>
        </authorList>
    </citation>
    <scope>NUCLEOTIDE SEQUENCE [LARGE SCALE GENOMIC DNA]</scope>
    <source>
        <strain evidence="4 5">Jin1</strain>
    </source>
</reference>
<evidence type="ECO:0000259" key="3">
    <source>
        <dbReference type="Pfam" id="PF13807"/>
    </source>
</evidence>
<gene>
    <name evidence="4" type="ORF">JI741_31675</name>
</gene>
<feature type="coiled-coil region" evidence="1">
    <location>
        <begin position="258"/>
        <end position="285"/>
    </location>
</feature>
<dbReference type="RefSeq" id="WP_202016495.1">
    <property type="nucleotide sequence ID" value="NZ_JAERRB010000020.1"/>
</dbReference>
<keyword evidence="5" id="KW-1185">Reference proteome</keyword>
<dbReference type="InterPro" id="IPR027417">
    <property type="entry name" value="P-loop_NTPase"/>
</dbReference>
<evidence type="ECO:0000313" key="5">
    <source>
        <dbReference type="Proteomes" id="UP000613030"/>
    </source>
</evidence>
<dbReference type="EMBL" id="JAERRB010000020">
    <property type="protein sequence ID" value="MBL0745837.1"/>
    <property type="molecule type" value="Genomic_DNA"/>
</dbReference>
<keyword evidence="1" id="KW-0175">Coiled coil</keyword>
<dbReference type="Proteomes" id="UP000613030">
    <property type="component" value="Unassembled WGS sequence"/>
</dbReference>
<keyword evidence="2" id="KW-1133">Transmembrane helix</keyword>
<comment type="caution">
    <text evidence="4">The sequence shown here is derived from an EMBL/GenBank/DDBJ whole genome shotgun (WGS) entry which is preliminary data.</text>
</comment>
<dbReference type="Gene3D" id="3.40.50.300">
    <property type="entry name" value="P-loop containing nucleotide triphosphate hydrolases"/>
    <property type="match status" value="1"/>
</dbReference>